<evidence type="ECO:0000256" key="1">
    <source>
        <dbReference type="SAM" id="MobiDB-lite"/>
    </source>
</evidence>
<feature type="region of interest" description="Disordered" evidence="1">
    <location>
        <begin position="1"/>
        <end position="36"/>
    </location>
</feature>
<accession>A0A8S5V517</accession>
<organism evidence="2">
    <name type="scientific">Siphoviridae sp. ctjsp22</name>
    <dbReference type="NCBI Taxonomy" id="2825636"/>
    <lineage>
        <taxon>Viruses</taxon>
        <taxon>Duplodnaviria</taxon>
        <taxon>Heunggongvirae</taxon>
        <taxon>Uroviricota</taxon>
        <taxon>Caudoviricetes</taxon>
    </lineage>
</organism>
<dbReference type="EMBL" id="BK016198">
    <property type="protein sequence ID" value="DAG01788.1"/>
    <property type="molecule type" value="Genomic_DNA"/>
</dbReference>
<reference evidence="2" key="1">
    <citation type="journal article" date="2021" name="Proc. Natl. Acad. Sci. U.S.A.">
        <title>A Catalog of Tens of Thousands of Viruses from Human Metagenomes Reveals Hidden Associations with Chronic Diseases.</title>
        <authorList>
            <person name="Tisza M.J."/>
            <person name="Buck C.B."/>
        </authorList>
    </citation>
    <scope>NUCLEOTIDE SEQUENCE</scope>
    <source>
        <strain evidence="2">Ctjsp22</strain>
    </source>
</reference>
<sequence length="36" mass="3939">MGSGAAKAGYRRANDKGQWWEAGASGKKGSEQKWQR</sequence>
<evidence type="ECO:0000313" key="2">
    <source>
        <dbReference type="EMBL" id="DAG01788.1"/>
    </source>
</evidence>
<proteinExistence type="predicted"/>
<protein>
    <submittedName>
        <fullName evidence="2">Uncharacterized protein</fullName>
    </submittedName>
</protein>
<name>A0A8S5V517_9CAUD</name>